<evidence type="ECO:0000256" key="1">
    <source>
        <dbReference type="SAM" id="MobiDB-lite"/>
    </source>
</evidence>
<feature type="compositionally biased region" description="Low complexity" evidence="1">
    <location>
        <begin position="450"/>
        <end position="470"/>
    </location>
</feature>
<feature type="compositionally biased region" description="Low complexity" evidence="1">
    <location>
        <begin position="530"/>
        <end position="546"/>
    </location>
</feature>
<keyword evidence="2" id="KW-0812">Transmembrane</keyword>
<keyword evidence="2" id="KW-0472">Membrane</keyword>
<dbReference type="AlphaFoldDB" id="A0A448PIU3"/>
<organism evidence="3 4">
    <name type="scientific">Actinomyces viscosus</name>
    <dbReference type="NCBI Taxonomy" id="1656"/>
    <lineage>
        <taxon>Bacteria</taxon>
        <taxon>Bacillati</taxon>
        <taxon>Actinomycetota</taxon>
        <taxon>Actinomycetes</taxon>
        <taxon>Actinomycetales</taxon>
        <taxon>Actinomycetaceae</taxon>
        <taxon>Actinomyces</taxon>
    </lineage>
</organism>
<feature type="compositionally biased region" description="Basic and acidic residues" evidence="1">
    <location>
        <begin position="579"/>
        <end position="593"/>
    </location>
</feature>
<proteinExistence type="predicted"/>
<feature type="compositionally biased region" description="Pro residues" evidence="1">
    <location>
        <begin position="471"/>
        <end position="489"/>
    </location>
</feature>
<reference evidence="3 4" key="1">
    <citation type="submission" date="2018-12" db="EMBL/GenBank/DDBJ databases">
        <authorList>
            <consortium name="Pathogen Informatics"/>
        </authorList>
    </citation>
    <scope>NUCLEOTIDE SEQUENCE [LARGE SCALE GENOMIC DNA]</scope>
    <source>
        <strain evidence="3 4">NCTC10951</strain>
    </source>
</reference>
<feature type="region of interest" description="Disordered" evidence="1">
    <location>
        <begin position="189"/>
        <end position="337"/>
    </location>
</feature>
<feature type="compositionally biased region" description="Pro residues" evidence="1">
    <location>
        <begin position="264"/>
        <end position="280"/>
    </location>
</feature>
<dbReference type="KEGG" id="avc:NCTC10951_00698"/>
<feature type="compositionally biased region" description="Basic and acidic residues" evidence="1">
    <location>
        <begin position="615"/>
        <end position="624"/>
    </location>
</feature>
<dbReference type="Proteomes" id="UP000268658">
    <property type="component" value="Chromosome"/>
</dbReference>
<keyword evidence="2" id="KW-1133">Transmembrane helix</keyword>
<evidence type="ECO:0000256" key="2">
    <source>
        <dbReference type="SAM" id="Phobius"/>
    </source>
</evidence>
<feature type="compositionally biased region" description="Gly residues" evidence="1">
    <location>
        <begin position="547"/>
        <end position="556"/>
    </location>
</feature>
<accession>A0A448PIU3</accession>
<dbReference type="InterPro" id="IPR050972">
    <property type="entry name" value="SDr-like"/>
</dbReference>
<feature type="compositionally biased region" description="Low complexity" evidence="1">
    <location>
        <begin position="559"/>
        <end position="574"/>
    </location>
</feature>
<feature type="compositionally biased region" description="Pro residues" evidence="1">
    <location>
        <begin position="431"/>
        <end position="449"/>
    </location>
</feature>
<name>A0A448PIU3_ACTVI</name>
<feature type="region of interest" description="Disordered" evidence="1">
    <location>
        <begin position="429"/>
        <end position="632"/>
    </location>
</feature>
<dbReference type="PANTHER" id="PTHR34403">
    <property type="entry name" value="TOL-PAL SYSTEM PROTEIN TOLA"/>
    <property type="match status" value="1"/>
</dbReference>
<evidence type="ECO:0000313" key="4">
    <source>
        <dbReference type="Proteomes" id="UP000268658"/>
    </source>
</evidence>
<evidence type="ECO:0000313" key="3">
    <source>
        <dbReference type="EMBL" id="VEI14822.1"/>
    </source>
</evidence>
<protein>
    <submittedName>
        <fullName evidence="3">Probable hemoglobin and hemoglobin-haptoglobin-binding protein 3</fullName>
    </submittedName>
</protein>
<gene>
    <name evidence="3" type="ORF">NCTC10951_00698</name>
</gene>
<feature type="transmembrane region" description="Helical" evidence="2">
    <location>
        <begin position="755"/>
        <end position="775"/>
    </location>
</feature>
<dbReference type="PANTHER" id="PTHR34403:SF14">
    <property type="entry name" value="OS05G0225800 PROTEIN"/>
    <property type="match status" value="1"/>
</dbReference>
<dbReference type="EMBL" id="LR134477">
    <property type="protein sequence ID" value="VEI14822.1"/>
    <property type="molecule type" value="Genomic_DNA"/>
</dbReference>
<feature type="compositionally biased region" description="Low complexity" evidence="1">
    <location>
        <begin position="490"/>
        <end position="513"/>
    </location>
</feature>
<sequence>MHYAQRLLASRPSTRLGARAILGVLTACGVLMSTAGVAAMPLLTGNEVVSDAGATTDCHPAASLNYPEGQSKPEYVVPVYETGFGVGIDAVLTGWCHDGGRMLSDPKVTVNVIDGGTVSSYLIPRFKVELDPEIGGGEQNAFVPTELLVKAVRDATGDAAWEVGSRLFSLTYTSGTFSATTGMFSFVKQDPDVVNPSSPEPTPEPTSEPTTGPTQEPTPEPGTEPTQEPSAEPTSEPTAEPTAEPTTEPTTEPTAEPTQEPSEEPSPTPSPSSSPEPTPTAAPTESARPDPAPTPSAGPTPSTTPTNETCAPKPTVTVLNPDGSDPRNGDPAYQPEHSIRVSGSGWCENGAAIDGDRTIEVKLVVYSGYVIPRTASVPVTFSNGAFSAQLALSSLYAGTDLATNRYYLQISPIGSAQSGVTNIFSYEAPAAPEPTPAPTPTAVPTPTPTRKPTAEPSASASPSPTRTADPTPVPSPTPSTEPGPEPSASPLPSTGPSAAPSAQPTQSARPAPTSDHATTSPDGAAPGRRGNTSNTGSDTGGPSNDAGGNGPDGGGARNASGTGTSETGSSPAGAPAQSRADRTRTQNGARDDDTAPSDSQDPEPPVQASAEASASEDRTARPDRNPVPPVTSAAQLSADNAGSLSGSRQGNIVNLVLPKAKASAGEWVSVFVFPGATTKGWVQVDEANSVSIDISSFESGSYELAVADRDNSLLGWAKLEITSASFDPRSPAQAQLLTFPDKDAPTSMGLSANDMLLGGAGGLLVIGAGSLLVAARSGLPLRAPRVLRRLRILRRR</sequence>
<feature type="compositionally biased region" description="Low complexity" evidence="1">
    <location>
        <begin position="223"/>
        <end position="260"/>
    </location>
</feature>